<dbReference type="RefSeq" id="WP_354008348.1">
    <property type="nucleotide sequence ID" value="NZ_JBEWTA010000001.1"/>
</dbReference>
<accession>A0ABV2SKF9</accession>
<comment type="caution">
    <text evidence="1">The sequence shown here is derived from an EMBL/GenBank/DDBJ whole genome shotgun (WGS) entry which is preliminary data.</text>
</comment>
<dbReference type="EMBL" id="JBEWTB010000002">
    <property type="protein sequence ID" value="MET4758247.1"/>
    <property type="molecule type" value="Genomic_DNA"/>
</dbReference>
<reference evidence="1 2" key="1">
    <citation type="submission" date="2024-06" db="EMBL/GenBank/DDBJ databases">
        <title>Genomic Encyclopedia of Type Strains, Phase V (KMG-V): Genome sequencing to study the core and pangenomes of soil and plant-associated prokaryotes.</title>
        <authorList>
            <person name="Whitman W."/>
        </authorList>
    </citation>
    <scope>NUCLEOTIDE SEQUENCE [LARGE SCALE GENOMIC DNA]</scope>
    <source>
        <strain evidence="1 2">NE40</strain>
    </source>
</reference>
<dbReference type="InterPro" id="IPR005019">
    <property type="entry name" value="Adenine_glyco"/>
</dbReference>
<dbReference type="Proteomes" id="UP001549366">
    <property type="component" value="Unassembled WGS sequence"/>
</dbReference>
<keyword evidence="2" id="KW-1185">Reference proteome</keyword>
<gene>
    <name evidence="1" type="ORF">V5J35_003439</name>
</gene>
<keyword evidence="1" id="KW-0378">Hydrolase</keyword>
<dbReference type="NCBIfam" id="TIGR00624">
    <property type="entry name" value="tag"/>
    <property type="match status" value="1"/>
</dbReference>
<sequence length="206" mass="23864">MTQQSTRQETTSKKRCHWCTNDELYIRYHDEEWGVPCHDDQTLFEFLILEGAQAGLNWLAILKRREGYRNALAGFDVQKVARFDEADVERLLNDKGIIRNRLKINSAITNARAFIKVQQEFGSFDAYIWQFVNHHPIINHWQTMDEVPVTTPESDAMSKDLKKRGFKYVGSTICYAYMQAMGMVNDHITSCTSYKIGVERVSPEAC</sequence>
<dbReference type="PANTHER" id="PTHR31116:SF29">
    <property type="entry name" value="DNA GLYCOSYLASE SUPERFAMILY PROTEIN"/>
    <property type="match status" value="1"/>
</dbReference>
<evidence type="ECO:0000313" key="2">
    <source>
        <dbReference type="Proteomes" id="UP001549366"/>
    </source>
</evidence>
<proteinExistence type="predicted"/>
<dbReference type="InterPro" id="IPR004597">
    <property type="entry name" value="Tag"/>
</dbReference>
<evidence type="ECO:0000313" key="1">
    <source>
        <dbReference type="EMBL" id="MET4758247.1"/>
    </source>
</evidence>
<dbReference type="Pfam" id="PF03352">
    <property type="entry name" value="Adenine_glyco"/>
    <property type="match status" value="1"/>
</dbReference>
<dbReference type="PANTHER" id="PTHR31116">
    <property type="entry name" value="OS04G0501200 PROTEIN"/>
    <property type="match status" value="1"/>
</dbReference>
<name>A0ABV2SKF9_9GAMM</name>
<protein>
    <submittedName>
        <fullName evidence="1">DNA-3-methyladenine glycosylase I</fullName>
        <ecNumber evidence="1">3.2.2.20</ecNumber>
    </submittedName>
</protein>
<dbReference type="SUPFAM" id="SSF48150">
    <property type="entry name" value="DNA-glycosylase"/>
    <property type="match status" value="1"/>
</dbReference>
<dbReference type="EC" id="3.2.2.20" evidence="1"/>
<dbReference type="InterPro" id="IPR011257">
    <property type="entry name" value="DNA_glycosylase"/>
</dbReference>
<dbReference type="Gene3D" id="1.10.340.30">
    <property type="entry name" value="Hypothetical protein, domain 2"/>
    <property type="match status" value="1"/>
</dbReference>
<organism evidence="1 2">
    <name type="scientific">Endozoicomonas lisbonensis</name>
    <dbReference type="NCBI Taxonomy" id="3120522"/>
    <lineage>
        <taxon>Bacteria</taxon>
        <taxon>Pseudomonadati</taxon>
        <taxon>Pseudomonadota</taxon>
        <taxon>Gammaproteobacteria</taxon>
        <taxon>Oceanospirillales</taxon>
        <taxon>Endozoicomonadaceae</taxon>
        <taxon>Endozoicomonas</taxon>
    </lineage>
</organism>
<keyword evidence="1" id="KW-0326">Glycosidase</keyword>
<dbReference type="GO" id="GO:0008725">
    <property type="term" value="F:DNA-3-methyladenine glycosylase activity"/>
    <property type="evidence" value="ECO:0007669"/>
    <property type="project" value="UniProtKB-EC"/>
</dbReference>